<evidence type="ECO:0000256" key="1">
    <source>
        <dbReference type="SAM" id="MobiDB-lite"/>
    </source>
</evidence>
<name>A0A4P9ZR20_9FUNG</name>
<keyword evidence="3" id="KW-1185">Reference proteome</keyword>
<feature type="region of interest" description="Disordered" evidence="1">
    <location>
        <begin position="66"/>
        <end position="143"/>
    </location>
</feature>
<sequence length="255" mass="28310">MANTTYAGPVFTPSSLAQMDDISHRSFPALPGHTHQPLYKPGPVSTLDPLQGMVSFVTYHKQAYSYDNIGNNDDDDTDSEAEFGDNESEGDSGVEDSSDDTSTSDGSDQDEADGNDHGHDHDQGESPHHQGPPNCPPLSTDDVTHYFESNLPASIVPSAGSKQLPTDQYYLRNRRWNLVRNVDSALLNQFELWVVYRESVPALARFHAEPLAIYQYSVTSLLEMLPEDRQIMLLQINPHLATNRCIRGILMSEFA</sequence>
<organism evidence="2 3">
    <name type="scientific">Dimargaris cristalligena</name>
    <dbReference type="NCBI Taxonomy" id="215637"/>
    <lineage>
        <taxon>Eukaryota</taxon>
        <taxon>Fungi</taxon>
        <taxon>Fungi incertae sedis</taxon>
        <taxon>Zoopagomycota</taxon>
        <taxon>Kickxellomycotina</taxon>
        <taxon>Dimargaritomycetes</taxon>
        <taxon>Dimargaritales</taxon>
        <taxon>Dimargaritaceae</taxon>
        <taxon>Dimargaris</taxon>
    </lineage>
</organism>
<protein>
    <submittedName>
        <fullName evidence="2">Uncharacterized protein</fullName>
    </submittedName>
</protein>
<evidence type="ECO:0000313" key="3">
    <source>
        <dbReference type="Proteomes" id="UP000268162"/>
    </source>
</evidence>
<evidence type="ECO:0000313" key="2">
    <source>
        <dbReference type="EMBL" id="RKP35092.1"/>
    </source>
</evidence>
<gene>
    <name evidence="2" type="ORF">BJ085DRAFT_36314</name>
</gene>
<dbReference type="Proteomes" id="UP000268162">
    <property type="component" value="Unassembled WGS sequence"/>
</dbReference>
<dbReference type="EMBL" id="ML002963">
    <property type="protein sequence ID" value="RKP35092.1"/>
    <property type="molecule type" value="Genomic_DNA"/>
</dbReference>
<proteinExistence type="predicted"/>
<reference evidence="3" key="1">
    <citation type="journal article" date="2018" name="Nat. Microbiol.">
        <title>Leveraging single-cell genomics to expand the fungal tree of life.</title>
        <authorList>
            <person name="Ahrendt S.R."/>
            <person name="Quandt C.A."/>
            <person name="Ciobanu D."/>
            <person name="Clum A."/>
            <person name="Salamov A."/>
            <person name="Andreopoulos B."/>
            <person name="Cheng J.F."/>
            <person name="Woyke T."/>
            <person name="Pelin A."/>
            <person name="Henrissat B."/>
            <person name="Reynolds N.K."/>
            <person name="Benny G.L."/>
            <person name="Smith M.E."/>
            <person name="James T.Y."/>
            <person name="Grigoriev I.V."/>
        </authorList>
    </citation>
    <scope>NUCLEOTIDE SEQUENCE [LARGE SCALE GENOMIC DNA]</scope>
    <source>
        <strain evidence="3">RSA 468</strain>
    </source>
</reference>
<dbReference type="AlphaFoldDB" id="A0A4P9ZR20"/>
<accession>A0A4P9ZR20</accession>
<feature type="compositionally biased region" description="Acidic residues" evidence="1">
    <location>
        <begin position="72"/>
        <end position="99"/>
    </location>
</feature>
<feature type="compositionally biased region" description="Basic and acidic residues" evidence="1">
    <location>
        <begin position="114"/>
        <end position="128"/>
    </location>
</feature>